<organism evidence="1 2">
    <name type="scientific">Fusarium decemcellulare</name>
    <dbReference type="NCBI Taxonomy" id="57161"/>
    <lineage>
        <taxon>Eukaryota</taxon>
        <taxon>Fungi</taxon>
        <taxon>Dikarya</taxon>
        <taxon>Ascomycota</taxon>
        <taxon>Pezizomycotina</taxon>
        <taxon>Sordariomycetes</taxon>
        <taxon>Hypocreomycetidae</taxon>
        <taxon>Hypocreales</taxon>
        <taxon>Nectriaceae</taxon>
        <taxon>Fusarium</taxon>
        <taxon>Fusarium decemcellulare species complex</taxon>
    </lineage>
</organism>
<keyword evidence="2" id="KW-1185">Reference proteome</keyword>
<protein>
    <submittedName>
        <fullName evidence="1">Uncharacterized protein</fullName>
    </submittedName>
</protein>
<comment type="caution">
    <text evidence="1">The sequence shown here is derived from an EMBL/GenBank/DDBJ whole genome shotgun (WGS) entry which is preliminary data.</text>
</comment>
<evidence type="ECO:0000313" key="2">
    <source>
        <dbReference type="Proteomes" id="UP001148629"/>
    </source>
</evidence>
<dbReference type="Proteomes" id="UP001148629">
    <property type="component" value="Unassembled WGS sequence"/>
</dbReference>
<evidence type="ECO:0000313" key="1">
    <source>
        <dbReference type="EMBL" id="KAJ3535028.1"/>
    </source>
</evidence>
<accession>A0ACC1S9M2</accession>
<dbReference type="EMBL" id="JANRMS010000740">
    <property type="protein sequence ID" value="KAJ3535028.1"/>
    <property type="molecule type" value="Genomic_DNA"/>
</dbReference>
<reference evidence="1" key="1">
    <citation type="submission" date="2022-08" db="EMBL/GenBank/DDBJ databases">
        <title>Genome Sequence of Fusarium decemcellulare.</title>
        <authorList>
            <person name="Buettner E."/>
        </authorList>
    </citation>
    <scope>NUCLEOTIDE SEQUENCE</scope>
    <source>
        <strain evidence="1">Babe19</strain>
    </source>
</reference>
<sequence>MALLTRLPPEVLQQILLRAHDGFERHRLAGFSPPLGRHELKGINHRRNLCALRRVNRKLCELVTPLLFQHIVITCSSGVLRLQQLSRHPRLRRLVRRLEICVEVRPVNDFSSFWAKIEKNKKKNLKYLARLAVVIHTTLPRFSDIKILKLDFDDISYDTSREIDVWPPACCYVQDTANLFESFATAMRRSRLDMLDEVDLSLPLAYDFHYFLDDEQGDTEAHTASALLQRLKYLSLHYGHSTDDGEGVEFRYLQPNVEYDKYIRELLPLARNIHTLKLKGSDVMVLDQSALSPLRLRSLDLQSLSVTGEALVSVFQNSLALEEAILKGVYLESGNWRDILTAMNQPQIISFEIETCGYQIEGLSAHIRPAYDMEKPDHPYIETNEAGDLDACYALFSRVRENKRRIYGSDYDEAADLERERTERELIEFKAELVKEWAKRQAAAEEAEEDDSGSSFTFGETRSSEEEESDNE</sequence>
<gene>
    <name evidence="1" type="ORF">NM208_g7303</name>
</gene>
<name>A0ACC1S9M2_9HYPO</name>
<proteinExistence type="predicted"/>